<evidence type="ECO:0000313" key="1">
    <source>
        <dbReference type="EMBL" id="KAH6938824.1"/>
    </source>
</evidence>
<reference evidence="1" key="1">
    <citation type="submission" date="2020-05" db="EMBL/GenBank/DDBJ databases">
        <title>Large-scale comparative analyses of tick genomes elucidate their genetic diversity and vector capacities.</title>
        <authorList>
            <person name="Jia N."/>
            <person name="Wang J."/>
            <person name="Shi W."/>
            <person name="Du L."/>
            <person name="Sun Y."/>
            <person name="Zhan W."/>
            <person name="Jiang J."/>
            <person name="Wang Q."/>
            <person name="Zhang B."/>
            <person name="Ji P."/>
            <person name="Sakyi L.B."/>
            <person name="Cui X."/>
            <person name="Yuan T."/>
            <person name="Jiang B."/>
            <person name="Yang W."/>
            <person name="Lam T.T.-Y."/>
            <person name="Chang Q."/>
            <person name="Ding S."/>
            <person name="Wang X."/>
            <person name="Zhu J."/>
            <person name="Ruan X."/>
            <person name="Zhao L."/>
            <person name="Wei J."/>
            <person name="Que T."/>
            <person name="Du C."/>
            <person name="Cheng J."/>
            <person name="Dai P."/>
            <person name="Han X."/>
            <person name="Huang E."/>
            <person name="Gao Y."/>
            <person name="Liu J."/>
            <person name="Shao H."/>
            <person name="Ye R."/>
            <person name="Li L."/>
            <person name="Wei W."/>
            <person name="Wang X."/>
            <person name="Wang C."/>
            <person name="Yang T."/>
            <person name="Huo Q."/>
            <person name="Li W."/>
            <person name="Guo W."/>
            <person name="Chen H."/>
            <person name="Zhou L."/>
            <person name="Ni X."/>
            <person name="Tian J."/>
            <person name="Zhou Y."/>
            <person name="Sheng Y."/>
            <person name="Liu T."/>
            <person name="Pan Y."/>
            <person name="Xia L."/>
            <person name="Li J."/>
            <person name="Zhao F."/>
            <person name="Cao W."/>
        </authorList>
    </citation>
    <scope>NUCLEOTIDE SEQUENCE</scope>
    <source>
        <strain evidence="1">Hyas-2018</strain>
    </source>
</reference>
<gene>
    <name evidence="1" type="ORF">HPB50_013162</name>
</gene>
<organism evidence="1 2">
    <name type="scientific">Hyalomma asiaticum</name>
    <name type="common">Tick</name>
    <dbReference type="NCBI Taxonomy" id="266040"/>
    <lineage>
        <taxon>Eukaryota</taxon>
        <taxon>Metazoa</taxon>
        <taxon>Ecdysozoa</taxon>
        <taxon>Arthropoda</taxon>
        <taxon>Chelicerata</taxon>
        <taxon>Arachnida</taxon>
        <taxon>Acari</taxon>
        <taxon>Parasitiformes</taxon>
        <taxon>Ixodida</taxon>
        <taxon>Ixodoidea</taxon>
        <taxon>Ixodidae</taxon>
        <taxon>Hyalomminae</taxon>
        <taxon>Hyalomma</taxon>
    </lineage>
</organism>
<dbReference type="EMBL" id="CM023482">
    <property type="protein sequence ID" value="KAH6938824.1"/>
    <property type="molecule type" value="Genomic_DNA"/>
</dbReference>
<name>A0ACB7SYH5_HYAAI</name>
<sequence length="448" mass="50255">MADAGFVQRVQDVKKSSVLVVGAGGIGCELLKNLVLSGFSSIEVIDLDTIDVSNLNRQFLFRKEHVGKPKAFIAKESAERLDPRVNIVAHHDSIMKPEYGHDFFKRFDIVMNALDNRCARSHVNRMCLAAKVPLIESGSAGYLGQVTPIYKGVTECYECQPQPAEKTYPGCTIRNTPSEPIHCIVWAKHLFNQLFGEADPDEDVSPDSTDPELRGEVSLDQMLKQSTNATGNVCRVSTRLWATQCGYDPEKLFNKLFGDDIRYLLQMEKLWSRRKPPTPLQWDNLPDTTACSSADSADSGMLDHRRWSLDECRRAFSDSVGRLKARAVELSEGDHLVWDKDNDECMDFTVCAIGLPGSSGKLEANHKDVDFSFITIPRNSTRTGISVTKDASLDLTVAKDIPRAGWTNLREYLGSNHMLLATTLHWLEYKSKIGIAHLMDWAKEWETR</sequence>
<keyword evidence="2" id="KW-1185">Reference proteome</keyword>
<dbReference type="Proteomes" id="UP000821845">
    <property type="component" value="Chromosome 2"/>
</dbReference>
<evidence type="ECO:0000313" key="2">
    <source>
        <dbReference type="Proteomes" id="UP000821845"/>
    </source>
</evidence>
<proteinExistence type="predicted"/>
<comment type="caution">
    <text evidence="1">The sequence shown here is derived from an EMBL/GenBank/DDBJ whole genome shotgun (WGS) entry which is preliminary data.</text>
</comment>
<accession>A0ACB7SYH5</accession>
<protein>
    <submittedName>
        <fullName evidence="1">Uncharacterized protein</fullName>
    </submittedName>
</protein>